<keyword evidence="3" id="KW-1185">Reference proteome</keyword>
<evidence type="ECO:0000313" key="2">
    <source>
        <dbReference type="EMBL" id="KAK4328833.1"/>
    </source>
</evidence>
<organism evidence="2 3">
    <name type="scientific">Petrolisthes manimaculis</name>
    <dbReference type="NCBI Taxonomy" id="1843537"/>
    <lineage>
        <taxon>Eukaryota</taxon>
        <taxon>Metazoa</taxon>
        <taxon>Ecdysozoa</taxon>
        <taxon>Arthropoda</taxon>
        <taxon>Crustacea</taxon>
        <taxon>Multicrustacea</taxon>
        <taxon>Malacostraca</taxon>
        <taxon>Eumalacostraca</taxon>
        <taxon>Eucarida</taxon>
        <taxon>Decapoda</taxon>
        <taxon>Pleocyemata</taxon>
        <taxon>Anomura</taxon>
        <taxon>Galatheoidea</taxon>
        <taxon>Porcellanidae</taxon>
        <taxon>Petrolisthes</taxon>
    </lineage>
</organism>
<name>A0AAE1UKY6_9EUCA</name>
<gene>
    <name evidence="2" type="ORF">Pmani_000775</name>
</gene>
<reference evidence="2" key="1">
    <citation type="submission" date="2023-11" db="EMBL/GenBank/DDBJ databases">
        <title>Genome assemblies of two species of porcelain crab, Petrolisthes cinctipes and Petrolisthes manimaculis (Anomura: Porcellanidae).</title>
        <authorList>
            <person name="Angst P."/>
        </authorList>
    </citation>
    <scope>NUCLEOTIDE SEQUENCE</scope>
    <source>
        <strain evidence="2">PB745_02</strain>
        <tissue evidence="2">Gill</tissue>
    </source>
</reference>
<comment type="caution">
    <text evidence="2">The sequence shown here is derived from an EMBL/GenBank/DDBJ whole genome shotgun (WGS) entry which is preliminary data.</text>
</comment>
<feature type="compositionally biased region" description="Basic and acidic residues" evidence="1">
    <location>
        <begin position="57"/>
        <end position="76"/>
    </location>
</feature>
<feature type="region of interest" description="Disordered" evidence="1">
    <location>
        <begin position="51"/>
        <end position="76"/>
    </location>
</feature>
<evidence type="ECO:0000256" key="1">
    <source>
        <dbReference type="SAM" id="MobiDB-lite"/>
    </source>
</evidence>
<protein>
    <submittedName>
        <fullName evidence="2">Uncharacterized protein</fullName>
    </submittedName>
</protein>
<dbReference type="AlphaFoldDB" id="A0AAE1UKY6"/>
<accession>A0AAE1UKY6</accession>
<dbReference type="EMBL" id="JAWZYT010000054">
    <property type="protein sequence ID" value="KAK4328833.1"/>
    <property type="molecule type" value="Genomic_DNA"/>
</dbReference>
<proteinExistence type="predicted"/>
<sequence>MGCERMSKLVARTKGVQAGKVQKIAVGSMTGCVGLVFGPEASVVAQGDVTGSGLEAGEGKGTREIRRGGDQTERGN</sequence>
<evidence type="ECO:0000313" key="3">
    <source>
        <dbReference type="Proteomes" id="UP001292094"/>
    </source>
</evidence>
<dbReference type="Proteomes" id="UP001292094">
    <property type="component" value="Unassembled WGS sequence"/>
</dbReference>